<gene>
    <name evidence="1" type="ORF">SDC9_208609</name>
</gene>
<dbReference type="EMBL" id="VSSQ01136684">
    <property type="protein sequence ID" value="MPN60876.1"/>
    <property type="molecule type" value="Genomic_DNA"/>
</dbReference>
<proteinExistence type="predicted"/>
<accession>A0A645JBQ3</accession>
<protein>
    <submittedName>
        <fullName evidence="1">Uncharacterized protein</fullName>
    </submittedName>
</protein>
<organism evidence="1">
    <name type="scientific">bioreactor metagenome</name>
    <dbReference type="NCBI Taxonomy" id="1076179"/>
    <lineage>
        <taxon>unclassified sequences</taxon>
        <taxon>metagenomes</taxon>
        <taxon>ecological metagenomes</taxon>
    </lineage>
</organism>
<comment type="caution">
    <text evidence="1">The sequence shown here is derived from an EMBL/GenBank/DDBJ whole genome shotgun (WGS) entry which is preliminary data.</text>
</comment>
<dbReference type="AlphaFoldDB" id="A0A645JBQ3"/>
<evidence type="ECO:0000313" key="1">
    <source>
        <dbReference type="EMBL" id="MPN60876.1"/>
    </source>
</evidence>
<reference evidence="1" key="1">
    <citation type="submission" date="2019-08" db="EMBL/GenBank/DDBJ databases">
        <authorList>
            <person name="Kucharzyk K."/>
            <person name="Murdoch R.W."/>
            <person name="Higgins S."/>
            <person name="Loffler F."/>
        </authorList>
    </citation>
    <scope>NUCLEOTIDE SEQUENCE</scope>
</reference>
<name>A0A645JBQ3_9ZZZZ</name>
<sequence length="125" mass="14495">MLHRQHNDTACCFGHGGLGRSQFSHHRTAVDQGIGLYCRATGQRNEIAHLGPNRHFQRNRRPDSPRNGHILINHRLACYGLSHIHQRLDIGYYGTHIERNAAFRHNPACHFMHQYLFITGRVKIR</sequence>